<gene>
    <name evidence="1" type="ORF">MENTE1834_LOCUS1565</name>
</gene>
<keyword evidence="2" id="KW-1185">Reference proteome</keyword>
<proteinExistence type="predicted"/>
<protein>
    <submittedName>
        <fullName evidence="1">Uncharacterized protein</fullName>
    </submittedName>
</protein>
<evidence type="ECO:0000313" key="1">
    <source>
        <dbReference type="EMBL" id="CAK5010234.1"/>
    </source>
</evidence>
<sequence length="311" mass="35400">MAAKIHSSGFDSSMKGNYEEEESFIKECKEKFGINIERSKMGPNKGKRTQAKLMLNNLWGRFSLRNFGLSQCAITDNPAELHKYYNDKSIEITGLDELTPDILLISYIKKKDWIEEHNCSNVVISLWTTSAARIHLLRAMQKVARSPGCSLLYTDTDSLIFAHPTNLCPLPLGPHLGDLTDEYPSHNILEYCCGGAKQYGLKLQRKGQKEAEYVLKVRGMTLNYDVIQNQGLQYNTFKEQVINYARTGEIKPIDIIYPNFLRPSIKDGRVTSQPQHKLYKPVVSKGIIRPSDFSILNYGFINNRHPRISPP</sequence>
<evidence type="ECO:0000313" key="2">
    <source>
        <dbReference type="Proteomes" id="UP001497535"/>
    </source>
</evidence>
<comment type="caution">
    <text evidence="1">The sequence shown here is derived from an EMBL/GenBank/DDBJ whole genome shotgun (WGS) entry which is preliminary data.</text>
</comment>
<name>A0ACB0XNI0_MELEN</name>
<reference evidence="1" key="1">
    <citation type="submission" date="2023-11" db="EMBL/GenBank/DDBJ databases">
        <authorList>
            <person name="Poullet M."/>
        </authorList>
    </citation>
    <scope>NUCLEOTIDE SEQUENCE</scope>
    <source>
        <strain evidence="1">E1834</strain>
    </source>
</reference>
<dbReference type="Proteomes" id="UP001497535">
    <property type="component" value="Unassembled WGS sequence"/>
</dbReference>
<accession>A0ACB0XNI0</accession>
<dbReference type="EMBL" id="CAVMJV010000001">
    <property type="protein sequence ID" value="CAK5010234.1"/>
    <property type="molecule type" value="Genomic_DNA"/>
</dbReference>
<organism evidence="1 2">
    <name type="scientific">Meloidogyne enterolobii</name>
    <name type="common">Root-knot nematode worm</name>
    <name type="synonym">Meloidogyne mayaguensis</name>
    <dbReference type="NCBI Taxonomy" id="390850"/>
    <lineage>
        <taxon>Eukaryota</taxon>
        <taxon>Metazoa</taxon>
        <taxon>Ecdysozoa</taxon>
        <taxon>Nematoda</taxon>
        <taxon>Chromadorea</taxon>
        <taxon>Rhabditida</taxon>
        <taxon>Tylenchina</taxon>
        <taxon>Tylenchomorpha</taxon>
        <taxon>Tylenchoidea</taxon>
        <taxon>Meloidogynidae</taxon>
        <taxon>Meloidogyninae</taxon>
        <taxon>Meloidogyne</taxon>
    </lineage>
</organism>